<dbReference type="EMBL" id="CP036528">
    <property type="protein sequence ID" value="QBK25681.1"/>
    <property type="molecule type" value="Genomic_DNA"/>
</dbReference>
<dbReference type="FunFam" id="3.30.830.10:FF:000008">
    <property type="entry name" value="Mitochondrial-processing peptidase subunit beta"/>
    <property type="match status" value="1"/>
</dbReference>
<dbReference type="GO" id="GO:0046872">
    <property type="term" value="F:metal ion binding"/>
    <property type="evidence" value="ECO:0007669"/>
    <property type="project" value="InterPro"/>
</dbReference>
<dbReference type="GO" id="GO:0004222">
    <property type="term" value="F:metalloendopeptidase activity"/>
    <property type="evidence" value="ECO:0007669"/>
    <property type="project" value="InterPro"/>
</dbReference>
<dbReference type="PANTHER" id="PTHR11851:SF49">
    <property type="entry name" value="MITOCHONDRIAL-PROCESSING PEPTIDASE SUBUNIT ALPHA"/>
    <property type="match status" value="1"/>
</dbReference>
<name>A0A4P6UU44_9BACL</name>
<dbReference type="Pfam" id="PF00675">
    <property type="entry name" value="Peptidase_M16"/>
    <property type="match status" value="1"/>
</dbReference>
<dbReference type="SUPFAM" id="SSF63411">
    <property type="entry name" value="LuxS/MPP-like metallohydrolase"/>
    <property type="match status" value="2"/>
</dbReference>
<dbReference type="Pfam" id="PF05193">
    <property type="entry name" value="Peptidase_M16_C"/>
    <property type="match status" value="1"/>
</dbReference>
<dbReference type="InterPro" id="IPR001431">
    <property type="entry name" value="Pept_M16_Zn_BS"/>
</dbReference>
<proteinExistence type="inferred from homology"/>
<dbReference type="PANTHER" id="PTHR11851">
    <property type="entry name" value="METALLOPROTEASE"/>
    <property type="match status" value="1"/>
</dbReference>
<accession>A0A4P6UU44</accession>
<evidence type="ECO:0000313" key="6">
    <source>
        <dbReference type="Proteomes" id="UP000291151"/>
    </source>
</evidence>
<evidence type="ECO:0000313" key="5">
    <source>
        <dbReference type="EMBL" id="QBK25681.1"/>
    </source>
</evidence>
<dbReference type="Proteomes" id="UP000291151">
    <property type="component" value="Chromosome"/>
</dbReference>
<evidence type="ECO:0000259" key="3">
    <source>
        <dbReference type="Pfam" id="PF00675"/>
    </source>
</evidence>
<keyword evidence="6" id="KW-1185">Reference proteome</keyword>
<evidence type="ECO:0000256" key="1">
    <source>
        <dbReference type="ARBA" id="ARBA00007261"/>
    </source>
</evidence>
<evidence type="ECO:0000259" key="4">
    <source>
        <dbReference type="Pfam" id="PF05193"/>
    </source>
</evidence>
<dbReference type="Gene3D" id="3.30.830.10">
    <property type="entry name" value="Metalloenzyme, LuxS/M16 peptidase-like"/>
    <property type="match status" value="2"/>
</dbReference>
<dbReference type="RefSeq" id="WP_208652065.1">
    <property type="nucleotide sequence ID" value="NZ_CP036528.1"/>
</dbReference>
<feature type="domain" description="Peptidase M16 N-terminal" evidence="3">
    <location>
        <begin position="12"/>
        <end position="160"/>
    </location>
</feature>
<dbReference type="InterPro" id="IPR050361">
    <property type="entry name" value="MPP/UQCRC_Complex"/>
</dbReference>
<dbReference type="KEGG" id="uth:DKZ56_07300"/>
<dbReference type="PROSITE" id="PS00143">
    <property type="entry name" value="INSULINASE"/>
    <property type="match status" value="1"/>
</dbReference>
<organism evidence="5 6">
    <name type="scientific">Ureibacillus thermophilus</name>
    <dbReference type="NCBI Taxonomy" id="367743"/>
    <lineage>
        <taxon>Bacteria</taxon>
        <taxon>Bacillati</taxon>
        <taxon>Bacillota</taxon>
        <taxon>Bacilli</taxon>
        <taxon>Bacillales</taxon>
        <taxon>Caryophanaceae</taxon>
        <taxon>Ureibacillus</taxon>
    </lineage>
</organism>
<comment type="similarity">
    <text evidence="1 2">Belongs to the peptidase M16 family.</text>
</comment>
<protein>
    <submittedName>
        <fullName evidence="5">Insulinase family protein</fullName>
    </submittedName>
</protein>
<evidence type="ECO:0000256" key="2">
    <source>
        <dbReference type="RuleBase" id="RU004447"/>
    </source>
</evidence>
<sequence>MVNVYTCQNGVRIVYEQVPYVRSIAVGIWVGAGSRFEMPEENGITHFIEHMLFKGTMTRTARQIAEEFDRIGGELNAFTTKENTCYYAKVLDHHGKLAINILADMFFHSTFEKNELEKERQVVLEEILMSEDAPDDDIHERLWRVMYPKDPLGLPILGTKETLQTFNRDLILNYMEKYYYPKNVVISLAGNISKELLLHIESLFGKYEPSKKAVPISLSYPAFHSGRFIKERDVEQSHLAMSYPGINVKNANYYSFITLNNIIGGNMSSRLFQEVREEKGLAYTIYSYPSCYMDVGAMTIYGSTNNQQLALLHETVIETIEKIKREGVTPQELENGKEQLKASFLLNMESMTNRMSRNGKNELIFGNHLTVDEILQKIDAISLESIQKLIDQIFAVEPAVAIIGQDIQNYQRKMVNA</sequence>
<dbReference type="GO" id="GO:0006508">
    <property type="term" value="P:proteolysis"/>
    <property type="evidence" value="ECO:0007669"/>
    <property type="project" value="InterPro"/>
</dbReference>
<gene>
    <name evidence="5" type="ORF">DKZ56_07300</name>
</gene>
<dbReference type="AlphaFoldDB" id="A0A4P6UU44"/>
<feature type="domain" description="Peptidase M16 C-terminal" evidence="4">
    <location>
        <begin position="166"/>
        <end position="340"/>
    </location>
</feature>
<dbReference type="InterPro" id="IPR011765">
    <property type="entry name" value="Pept_M16_N"/>
</dbReference>
<dbReference type="InterPro" id="IPR007863">
    <property type="entry name" value="Peptidase_M16_C"/>
</dbReference>
<dbReference type="InterPro" id="IPR011249">
    <property type="entry name" value="Metalloenz_LuxS/M16"/>
</dbReference>
<reference evidence="5 6" key="1">
    <citation type="submission" date="2019-02" db="EMBL/GenBank/DDBJ databases">
        <title>Ureibacillus thermophilus.</title>
        <authorList>
            <person name="Sunny J.S."/>
            <person name="Natarajan A."/>
            <person name="Saleena L.M."/>
        </authorList>
    </citation>
    <scope>NUCLEOTIDE SEQUENCE [LARGE SCALE GENOMIC DNA]</scope>
    <source>
        <strain evidence="5 6">LM102</strain>
    </source>
</reference>